<evidence type="ECO:0000256" key="1">
    <source>
        <dbReference type="SAM" id="Phobius"/>
    </source>
</evidence>
<dbReference type="AlphaFoldDB" id="A0A2M7G026"/>
<feature type="transmembrane region" description="Helical" evidence="1">
    <location>
        <begin position="119"/>
        <end position="138"/>
    </location>
</feature>
<gene>
    <name evidence="2" type="ORF">COW36_19020</name>
</gene>
<evidence type="ECO:0000313" key="2">
    <source>
        <dbReference type="EMBL" id="PIW15019.1"/>
    </source>
</evidence>
<evidence type="ECO:0000313" key="3">
    <source>
        <dbReference type="Proteomes" id="UP000231019"/>
    </source>
</evidence>
<feature type="transmembrane region" description="Helical" evidence="1">
    <location>
        <begin position="144"/>
        <end position="167"/>
    </location>
</feature>
<protein>
    <submittedName>
        <fullName evidence="2">Uncharacterized protein</fullName>
    </submittedName>
</protein>
<keyword evidence="1" id="KW-0472">Membrane</keyword>
<proteinExistence type="predicted"/>
<dbReference type="Proteomes" id="UP000231019">
    <property type="component" value="Unassembled WGS sequence"/>
</dbReference>
<accession>A0A2M7G026</accession>
<sequence>MSSINFVQNSVSLQTPSQAKPAQKSEAIKLETKQTNIQKDHLEVQTHSKSPVMNVLGGSFAGLLVGGSVGGLGAGVADMVINNGYDLVGAFSFGARLGAGVGLLTGATVAQLTDTKTKAGVYGTLAGAIAGGAVGLIAERSLYAVSLGASFGAVTGGASSVAVSHFLGH</sequence>
<reference evidence="2 3" key="1">
    <citation type="submission" date="2017-09" db="EMBL/GenBank/DDBJ databases">
        <title>Depth-based differentiation of microbial function through sediment-hosted aquifers and enrichment of novel symbionts in the deep terrestrial subsurface.</title>
        <authorList>
            <person name="Probst A.J."/>
            <person name="Ladd B."/>
            <person name="Jarett J.K."/>
            <person name="Geller-Mcgrath D.E."/>
            <person name="Sieber C.M."/>
            <person name="Emerson J.B."/>
            <person name="Anantharaman K."/>
            <person name="Thomas B.C."/>
            <person name="Malmstrom R."/>
            <person name="Stieglmeier M."/>
            <person name="Klingl A."/>
            <person name="Woyke T."/>
            <person name="Ryan C.M."/>
            <person name="Banfield J.F."/>
        </authorList>
    </citation>
    <scope>NUCLEOTIDE SEQUENCE [LARGE SCALE GENOMIC DNA]</scope>
    <source>
        <strain evidence="2">CG17_big_fil_post_rev_8_21_14_2_50_48_46</strain>
    </source>
</reference>
<organism evidence="2 3">
    <name type="scientific">bacterium (Candidatus Blackallbacteria) CG17_big_fil_post_rev_8_21_14_2_50_48_46</name>
    <dbReference type="NCBI Taxonomy" id="2014261"/>
    <lineage>
        <taxon>Bacteria</taxon>
        <taxon>Candidatus Blackallbacteria</taxon>
    </lineage>
</organism>
<dbReference type="EMBL" id="PFFQ01000054">
    <property type="protein sequence ID" value="PIW15019.1"/>
    <property type="molecule type" value="Genomic_DNA"/>
</dbReference>
<feature type="transmembrane region" description="Helical" evidence="1">
    <location>
        <begin position="55"/>
        <end position="81"/>
    </location>
</feature>
<keyword evidence="1" id="KW-0812">Transmembrane</keyword>
<keyword evidence="1" id="KW-1133">Transmembrane helix</keyword>
<comment type="caution">
    <text evidence="2">The sequence shown here is derived from an EMBL/GenBank/DDBJ whole genome shotgun (WGS) entry which is preliminary data.</text>
</comment>
<feature type="transmembrane region" description="Helical" evidence="1">
    <location>
        <begin position="87"/>
        <end position="107"/>
    </location>
</feature>
<name>A0A2M7G026_9BACT</name>